<dbReference type="Ensembl" id="ENSSVLT00005012188.1">
    <property type="protein sequence ID" value="ENSSVLP00005011017.1"/>
    <property type="gene ID" value="ENSSVLG00005008757.1"/>
</dbReference>
<name>A0A8D2B5S4_SCIVU</name>
<dbReference type="Proteomes" id="UP000694564">
    <property type="component" value="Chromosome 10"/>
</dbReference>
<dbReference type="FunFam" id="1.20.5.190:FF:000015">
    <property type="entry name" value="IQ motif containing F5"/>
    <property type="match status" value="1"/>
</dbReference>
<dbReference type="Pfam" id="PF00612">
    <property type="entry name" value="IQ"/>
    <property type="match status" value="2"/>
</dbReference>
<dbReference type="FunFam" id="1.20.5.190:FF:000014">
    <property type="entry name" value="IQ motif containing F5"/>
    <property type="match status" value="1"/>
</dbReference>
<keyword evidence="3" id="KW-1185">Reference proteome</keyword>
<reference evidence="2" key="1">
    <citation type="submission" date="2025-08" db="UniProtKB">
        <authorList>
            <consortium name="Ensembl"/>
        </authorList>
    </citation>
    <scope>IDENTIFICATION</scope>
</reference>
<dbReference type="InterPro" id="IPR039887">
    <property type="entry name" value="IQCF"/>
</dbReference>
<protein>
    <submittedName>
        <fullName evidence="2">IQ motif containing F2</fullName>
    </submittedName>
</protein>
<sequence>MGIKFCSEGHLIVIIIEDSTQKKEKQSQKKKKKKNGKKIKAAIQIQAWWRGTLVRRTLQHAALRAWIIQCWWRMILMRVMEKKRRAALLDYASRERAVVKLQSLVRMWRIHWRYCQVLNAIYVIQCHWQCHNCQTCASLRGHCVITTTHLQFHIEIMNN</sequence>
<organism evidence="2 3">
    <name type="scientific">Sciurus vulgaris</name>
    <name type="common">Eurasian red squirrel</name>
    <dbReference type="NCBI Taxonomy" id="55149"/>
    <lineage>
        <taxon>Eukaryota</taxon>
        <taxon>Metazoa</taxon>
        <taxon>Chordata</taxon>
        <taxon>Craniata</taxon>
        <taxon>Vertebrata</taxon>
        <taxon>Euteleostomi</taxon>
        <taxon>Mammalia</taxon>
        <taxon>Eutheria</taxon>
        <taxon>Euarchontoglires</taxon>
        <taxon>Glires</taxon>
        <taxon>Rodentia</taxon>
        <taxon>Sciuromorpha</taxon>
        <taxon>Sciuridae</taxon>
        <taxon>Sciurinae</taxon>
        <taxon>Sciurini</taxon>
        <taxon>Sciurus</taxon>
    </lineage>
</organism>
<dbReference type="PANTHER" id="PTHR21633">
    <property type="entry name" value="IQ MOTIF CONTAINING F"/>
    <property type="match status" value="1"/>
</dbReference>
<dbReference type="SMART" id="SM00015">
    <property type="entry name" value="IQ"/>
    <property type="match status" value="3"/>
</dbReference>
<evidence type="ECO:0000256" key="1">
    <source>
        <dbReference type="ARBA" id="ARBA00022737"/>
    </source>
</evidence>
<accession>A0A8D2B5S4</accession>
<dbReference type="Gene3D" id="1.20.5.190">
    <property type="match status" value="2"/>
</dbReference>
<gene>
    <name evidence="2" type="primary">IQCF2</name>
</gene>
<proteinExistence type="predicted"/>
<dbReference type="InterPro" id="IPR000048">
    <property type="entry name" value="IQ_motif_EF-hand-BS"/>
</dbReference>
<keyword evidence="1" id="KW-0677">Repeat</keyword>
<evidence type="ECO:0000313" key="2">
    <source>
        <dbReference type="Ensembl" id="ENSSVLP00005011017.1"/>
    </source>
</evidence>
<dbReference type="GO" id="GO:0005516">
    <property type="term" value="F:calmodulin binding"/>
    <property type="evidence" value="ECO:0007669"/>
    <property type="project" value="TreeGrafter"/>
</dbReference>
<dbReference type="PANTHER" id="PTHR21633:SF4">
    <property type="entry name" value="IQ DOMAIN-CONTAINING PROTEIN F2"/>
    <property type="match status" value="1"/>
</dbReference>
<dbReference type="GeneTree" id="ENSGT00390000004641"/>
<reference evidence="2" key="2">
    <citation type="submission" date="2025-09" db="UniProtKB">
        <authorList>
            <consortium name="Ensembl"/>
        </authorList>
    </citation>
    <scope>IDENTIFICATION</scope>
</reference>
<evidence type="ECO:0000313" key="3">
    <source>
        <dbReference type="Proteomes" id="UP000694564"/>
    </source>
</evidence>
<dbReference type="AlphaFoldDB" id="A0A8D2B5S4"/>